<dbReference type="InterPro" id="IPR036412">
    <property type="entry name" value="HAD-like_sf"/>
</dbReference>
<dbReference type="RefSeq" id="WP_143849391.1">
    <property type="nucleotide sequence ID" value="NZ_VLXZ01000008.1"/>
</dbReference>
<dbReference type="GO" id="GO:0008967">
    <property type="term" value="F:phosphoglycolate phosphatase activity"/>
    <property type="evidence" value="ECO:0007669"/>
    <property type="project" value="TreeGrafter"/>
</dbReference>
<evidence type="ECO:0000313" key="3">
    <source>
        <dbReference type="EMBL" id="TSB46051.1"/>
    </source>
</evidence>
<dbReference type="Gene3D" id="1.10.150.240">
    <property type="entry name" value="Putative phosphatase, domain 2"/>
    <property type="match status" value="1"/>
</dbReference>
<keyword evidence="1 3" id="KW-0378">Hydrolase</keyword>
<dbReference type="InterPro" id="IPR023214">
    <property type="entry name" value="HAD_sf"/>
</dbReference>
<dbReference type="SFLD" id="SFLDG01129">
    <property type="entry name" value="C1.5:_HAD__Beta-PGM__Phosphata"/>
    <property type="match status" value="1"/>
</dbReference>
<dbReference type="PRINTS" id="PR00413">
    <property type="entry name" value="HADHALOGNASE"/>
</dbReference>
<organism evidence="3 4">
    <name type="scientific">Alkalicoccobacillus porphyridii</name>
    <dbReference type="NCBI Taxonomy" id="2597270"/>
    <lineage>
        <taxon>Bacteria</taxon>
        <taxon>Bacillati</taxon>
        <taxon>Bacillota</taxon>
        <taxon>Bacilli</taxon>
        <taxon>Bacillales</taxon>
        <taxon>Bacillaceae</taxon>
        <taxon>Alkalicoccobacillus</taxon>
    </lineage>
</organism>
<protein>
    <submittedName>
        <fullName evidence="3">HAD family hydrolase</fullName>
    </submittedName>
</protein>
<accession>A0A553ZX77</accession>
<proteinExistence type="predicted"/>
<keyword evidence="2" id="KW-0460">Magnesium</keyword>
<dbReference type="OrthoDB" id="9792518at2"/>
<dbReference type="NCBIfam" id="TIGR01509">
    <property type="entry name" value="HAD-SF-IA-v3"/>
    <property type="match status" value="1"/>
</dbReference>
<dbReference type="GO" id="GO:0005829">
    <property type="term" value="C:cytosol"/>
    <property type="evidence" value="ECO:0007669"/>
    <property type="project" value="TreeGrafter"/>
</dbReference>
<dbReference type="GO" id="GO:0006281">
    <property type="term" value="P:DNA repair"/>
    <property type="evidence" value="ECO:0007669"/>
    <property type="project" value="TreeGrafter"/>
</dbReference>
<evidence type="ECO:0000313" key="4">
    <source>
        <dbReference type="Proteomes" id="UP000318521"/>
    </source>
</evidence>
<dbReference type="Pfam" id="PF13419">
    <property type="entry name" value="HAD_2"/>
    <property type="match status" value="1"/>
</dbReference>
<dbReference type="SFLD" id="SFLDS00003">
    <property type="entry name" value="Haloacid_Dehalogenase"/>
    <property type="match status" value="1"/>
</dbReference>
<dbReference type="Proteomes" id="UP000318521">
    <property type="component" value="Unassembled WGS sequence"/>
</dbReference>
<dbReference type="AlphaFoldDB" id="A0A553ZX77"/>
<reference evidence="3 4" key="1">
    <citation type="submission" date="2019-07" db="EMBL/GenBank/DDBJ databases">
        <authorList>
            <person name="Park Y.J."/>
            <person name="Jeong S.E."/>
            <person name="Jung H.S."/>
        </authorList>
    </citation>
    <scope>NUCLEOTIDE SEQUENCE [LARGE SCALE GENOMIC DNA]</scope>
    <source>
        <strain evidence="4">P16(2019)</strain>
    </source>
</reference>
<dbReference type="InterPro" id="IPR050155">
    <property type="entry name" value="HAD-like_hydrolase_sf"/>
</dbReference>
<sequence length="212" mass="23823">MVKAILFDFDGTLANTLPLCFKAFQHVFQSFDEIEHTDDAIKDMFGPSETGIINKNLKHKDTSRAIELYYETYTLSHQELVAEFPEMLNLLQDLKDKGYLLGIVTGKARRSLEISLEALNMSSLFDTVITGDDVIQAKPHPEGIELALKKLKIDKEEVIFLGDSDADILAGKEAAISTMAVNWLPDYQATFKVKPDHLLQHVDELRAVIKSI</sequence>
<evidence type="ECO:0000256" key="1">
    <source>
        <dbReference type="ARBA" id="ARBA00022801"/>
    </source>
</evidence>
<comment type="caution">
    <text evidence="3">The sequence shown here is derived from an EMBL/GenBank/DDBJ whole genome shotgun (WGS) entry which is preliminary data.</text>
</comment>
<dbReference type="EMBL" id="VLXZ01000008">
    <property type="protein sequence ID" value="TSB46051.1"/>
    <property type="molecule type" value="Genomic_DNA"/>
</dbReference>
<dbReference type="InterPro" id="IPR006439">
    <property type="entry name" value="HAD-SF_hydro_IA"/>
</dbReference>
<dbReference type="PANTHER" id="PTHR43434:SF26">
    <property type="entry name" value="PYROPHOSPHATASE PPAX"/>
    <property type="match status" value="1"/>
</dbReference>
<dbReference type="InterPro" id="IPR023198">
    <property type="entry name" value="PGP-like_dom2"/>
</dbReference>
<dbReference type="InterPro" id="IPR041492">
    <property type="entry name" value="HAD_2"/>
</dbReference>
<gene>
    <name evidence="3" type="ORF">FN960_14230</name>
</gene>
<dbReference type="SFLD" id="SFLDG01135">
    <property type="entry name" value="C1.5.6:_HAD__Beta-PGM__Phospha"/>
    <property type="match status" value="1"/>
</dbReference>
<keyword evidence="4" id="KW-1185">Reference proteome</keyword>
<name>A0A553ZX77_9BACI</name>
<evidence type="ECO:0000256" key="2">
    <source>
        <dbReference type="ARBA" id="ARBA00022842"/>
    </source>
</evidence>
<dbReference type="Gene3D" id="3.40.50.1000">
    <property type="entry name" value="HAD superfamily/HAD-like"/>
    <property type="match status" value="1"/>
</dbReference>
<dbReference type="SUPFAM" id="SSF56784">
    <property type="entry name" value="HAD-like"/>
    <property type="match status" value="1"/>
</dbReference>
<dbReference type="PANTHER" id="PTHR43434">
    <property type="entry name" value="PHOSPHOGLYCOLATE PHOSPHATASE"/>
    <property type="match status" value="1"/>
</dbReference>
<dbReference type="NCBIfam" id="TIGR01549">
    <property type="entry name" value="HAD-SF-IA-v1"/>
    <property type="match status" value="1"/>
</dbReference>